<dbReference type="PANTHER" id="PTHR30538:SF0">
    <property type="entry name" value="L-LYSINE 2,3-AMINOMUTASE AQ_1632-RELATED"/>
    <property type="match status" value="1"/>
</dbReference>
<evidence type="ECO:0000313" key="2">
    <source>
        <dbReference type="EMBL" id="PVZ72057.1"/>
    </source>
</evidence>
<keyword evidence="3" id="KW-1185">Reference proteome</keyword>
<dbReference type="GO" id="GO:0051539">
    <property type="term" value="F:4 iron, 4 sulfur cluster binding"/>
    <property type="evidence" value="ECO:0007669"/>
    <property type="project" value="UniProtKB-KW"/>
</dbReference>
<keyword evidence="1" id="KW-0408">Iron</keyword>
<dbReference type="InterPro" id="IPR013785">
    <property type="entry name" value="Aldolase_TIM"/>
</dbReference>
<proteinExistence type="predicted"/>
<keyword evidence="1" id="KW-0411">Iron-sulfur</keyword>
<evidence type="ECO:0000313" key="3">
    <source>
        <dbReference type="Proteomes" id="UP000244906"/>
    </source>
</evidence>
<dbReference type="PANTHER" id="PTHR30538">
    <property type="entry name" value="LYSINE 2,3-AMINOMUTASE-RELATED"/>
    <property type="match status" value="1"/>
</dbReference>
<protein>
    <submittedName>
        <fullName evidence="2">Uncharacterized protein</fullName>
    </submittedName>
</protein>
<name>A0A2V1H4D7_9GAMM</name>
<evidence type="ECO:0000256" key="1">
    <source>
        <dbReference type="ARBA" id="ARBA00022485"/>
    </source>
</evidence>
<dbReference type="OrthoDB" id="9768064at2"/>
<sequence>MINLLRYQKLSRANRKSRLDKPHQVNINLINKIFEKNQSLALFEKSPNQNIDIKPKAPKQISINLINSGLKAFTKDSLLFYNAMNSSSNTQFYDHKTIDSIYQLELIEPMAKKNLQVISGLLPFYCSEYQLQLIDWQNVPNDPMFQLLFPQPAMLHCKLYDLASTLVSKVKNSSELNHSLLKLRSHITPISPKYIVDHTPLFEGRRVYGIQHKFRDSLTFFPSNLEDCNSYFGFSSQWFNHQEHRQQAIAEAETHQLSCYLLKHSEVSHLKLCCADLFKQPFSIISAYLTPLLDDQFAHVETITIENQLLASNPNLLLQHPEKDSLLELFGEIVNYGKQLQIFTRWHHPQQLGTEQVKLAIEQLLAVNVQLPSSCELKAGVNDNADCWNRLWHDQSMLGLSLSTFEISEDCGPQNYYQLPLSTAWKIYQQATEQQESHWLTHGPIMDTRYGMIEVEGIGQIRDEQIFILKMLHSTNTQWNQRLFYAQYDDNAHWLDQLQPAFTKDKFFFTL</sequence>
<dbReference type="Proteomes" id="UP000244906">
    <property type="component" value="Unassembled WGS sequence"/>
</dbReference>
<gene>
    <name evidence="2" type="ORF">DC094_03285</name>
</gene>
<keyword evidence="1" id="KW-0004">4Fe-4S</keyword>
<dbReference type="EMBL" id="QDDL01000001">
    <property type="protein sequence ID" value="PVZ72057.1"/>
    <property type="molecule type" value="Genomic_DNA"/>
</dbReference>
<dbReference type="RefSeq" id="WP_116685643.1">
    <property type="nucleotide sequence ID" value="NZ_CAWNYD010000001.1"/>
</dbReference>
<comment type="caution">
    <text evidence="2">The sequence shown here is derived from an EMBL/GenBank/DDBJ whole genome shotgun (WGS) entry which is preliminary data.</text>
</comment>
<dbReference type="InterPro" id="IPR003739">
    <property type="entry name" value="Lys_aminomutase/Glu_NH3_mut"/>
</dbReference>
<accession>A0A2V1H4D7</accession>
<keyword evidence="1" id="KW-0479">Metal-binding</keyword>
<dbReference type="Gene3D" id="3.20.20.70">
    <property type="entry name" value="Aldolase class I"/>
    <property type="match status" value="1"/>
</dbReference>
<organism evidence="2 3">
    <name type="scientific">Pelagibaculum spongiae</name>
    <dbReference type="NCBI Taxonomy" id="2080658"/>
    <lineage>
        <taxon>Bacteria</taxon>
        <taxon>Pseudomonadati</taxon>
        <taxon>Pseudomonadota</taxon>
        <taxon>Gammaproteobacteria</taxon>
        <taxon>Oceanospirillales</taxon>
        <taxon>Pelagibaculum</taxon>
    </lineage>
</organism>
<dbReference type="AlphaFoldDB" id="A0A2V1H4D7"/>
<reference evidence="2 3" key="1">
    <citation type="submission" date="2018-04" db="EMBL/GenBank/DDBJ databases">
        <title>Thalassorhabdus spongiae gen. nov., sp. nov., isolated from a marine sponge in South-West Iceland.</title>
        <authorList>
            <person name="Knobloch S."/>
            <person name="Daussin A."/>
            <person name="Johannsson R."/>
            <person name="Marteinsson V.T."/>
        </authorList>
    </citation>
    <scope>NUCLEOTIDE SEQUENCE [LARGE SCALE GENOMIC DNA]</scope>
    <source>
        <strain evidence="2 3">Hp12</strain>
    </source>
</reference>